<dbReference type="GO" id="GO:0097176">
    <property type="term" value="P:epoxide metabolic process"/>
    <property type="evidence" value="ECO:0007669"/>
    <property type="project" value="TreeGrafter"/>
</dbReference>
<sequence length="153" mass="16920">MTFKLGGQIFGYFVRKGLGVIEIARILSKLMQRLGFYKYFVHGHGQLGCSIGVSFTDSAFAVVAFVLDRWALATDPDYSLNGATQLHRASINVATSVMIGSSSPRQASASSLQRRYHNMTRYVTFTNNGEFLALQSPSTFAEDIYTFVEELIG</sequence>
<dbReference type="AlphaFoldDB" id="A0A915B1M6"/>
<dbReference type="SUPFAM" id="SSF53474">
    <property type="entry name" value="alpha/beta-Hydrolases"/>
    <property type="match status" value="1"/>
</dbReference>
<keyword evidence="2" id="KW-0378">Hydrolase</keyword>
<evidence type="ECO:0000313" key="4">
    <source>
        <dbReference type="WBParaSite" id="PgR023_g053_t01"/>
    </source>
</evidence>
<evidence type="ECO:0000256" key="2">
    <source>
        <dbReference type="ARBA" id="ARBA00022801"/>
    </source>
</evidence>
<accession>A0A915B1M6</accession>
<proteinExistence type="inferred from homology"/>
<organism evidence="3 4">
    <name type="scientific">Parascaris univalens</name>
    <name type="common">Nematode worm</name>
    <dbReference type="NCBI Taxonomy" id="6257"/>
    <lineage>
        <taxon>Eukaryota</taxon>
        <taxon>Metazoa</taxon>
        <taxon>Ecdysozoa</taxon>
        <taxon>Nematoda</taxon>
        <taxon>Chromadorea</taxon>
        <taxon>Rhabditida</taxon>
        <taxon>Spirurina</taxon>
        <taxon>Ascaridomorpha</taxon>
        <taxon>Ascaridoidea</taxon>
        <taxon>Ascarididae</taxon>
        <taxon>Parascaris</taxon>
    </lineage>
</organism>
<dbReference type="PANTHER" id="PTHR21661:SF35">
    <property type="entry name" value="EPOXIDE HYDROLASE"/>
    <property type="match status" value="1"/>
</dbReference>
<evidence type="ECO:0000256" key="1">
    <source>
        <dbReference type="ARBA" id="ARBA00010088"/>
    </source>
</evidence>
<reference evidence="4" key="1">
    <citation type="submission" date="2022-11" db="UniProtKB">
        <authorList>
            <consortium name="WormBaseParasite"/>
        </authorList>
    </citation>
    <scope>IDENTIFICATION</scope>
</reference>
<dbReference type="Proteomes" id="UP000887569">
    <property type="component" value="Unplaced"/>
</dbReference>
<dbReference type="GO" id="GO:0004301">
    <property type="term" value="F:epoxide hydrolase activity"/>
    <property type="evidence" value="ECO:0007669"/>
    <property type="project" value="TreeGrafter"/>
</dbReference>
<dbReference type="Gene3D" id="3.40.50.1820">
    <property type="entry name" value="alpha/beta hydrolase"/>
    <property type="match status" value="1"/>
</dbReference>
<protein>
    <submittedName>
        <fullName evidence="4">Uncharacterized protein</fullName>
    </submittedName>
</protein>
<comment type="similarity">
    <text evidence="1">Belongs to the peptidase S33 family.</text>
</comment>
<dbReference type="InterPro" id="IPR029058">
    <property type="entry name" value="AB_hydrolase_fold"/>
</dbReference>
<name>A0A915B1M6_PARUN</name>
<keyword evidence="3" id="KW-1185">Reference proteome</keyword>
<dbReference type="PANTHER" id="PTHR21661">
    <property type="entry name" value="EPOXIDE HYDROLASE 1-RELATED"/>
    <property type="match status" value="1"/>
</dbReference>
<evidence type="ECO:0000313" key="3">
    <source>
        <dbReference type="Proteomes" id="UP000887569"/>
    </source>
</evidence>
<dbReference type="WBParaSite" id="PgR023_g053_t01">
    <property type="protein sequence ID" value="PgR023_g053_t01"/>
    <property type="gene ID" value="PgR023_g053"/>
</dbReference>